<evidence type="ECO:0000256" key="2">
    <source>
        <dbReference type="ARBA" id="ARBA00023172"/>
    </source>
</evidence>
<organism evidence="5 6">
    <name type="scientific">Candidatus Wolfebacteria bacterium GW2011_GWA2_47_9b</name>
    <dbReference type="NCBI Taxonomy" id="1619005"/>
    <lineage>
        <taxon>Bacteria</taxon>
        <taxon>Candidatus Wolfeibacteriota</taxon>
    </lineage>
</organism>
<evidence type="ECO:0000256" key="1">
    <source>
        <dbReference type="ARBA" id="ARBA00023125"/>
    </source>
</evidence>
<gene>
    <name evidence="5" type="ORF">UY19_C0001G0029</name>
</gene>
<dbReference type="Proteomes" id="UP000033882">
    <property type="component" value="Unassembled WGS sequence"/>
</dbReference>
<keyword evidence="2" id="KW-0233">DNA recombination</keyword>
<dbReference type="GO" id="GO:0000150">
    <property type="term" value="F:DNA strand exchange activity"/>
    <property type="evidence" value="ECO:0007669"/>
    <property type="project" value="InterPro"/>
</dbReference>
<dbReference type="Gene3D" id="3.90.1750.20">
    <property type="entry name" value="Putative Large Serine Recombinase, Chain B, Domain 2"/>
    <property type="match status" value="1"/>
</dbReference>
<sequence length="511" mass="59076">MKAIIVARVSTEEQREAGNSLPAQLTRMQDYCERNGYSIIETFSFDESAYKTKRDEFDKIIACVNGTKEKVAVCFDKVDRLSRNIFDKRVALLYERAVDDKIELHFVSDNQVINNKMSAGDKFAFGMKLGLSKYYSDAISDNVKRAFEQKRRNGEWTSAVRLGYLNVSLDAEQRLRKDIIIDPERGHLIQKLFELYATGNYSLETLRIKMIEMGLVSQKGFKPSKSCIDNILNDTFYCGVAMSKKYGSFPHRYPRLITRELFDRCQEIRLNRVKMPNKALSKDFIFKGLLRCQNCGCSISAERKIKKSGREFVYYSCTNGKGICKRVYIPEKDLLRPVYEVLERFESITEETQNELVAELRKNTEAEVVFHKAQINRIRGEYEQIKTKDDRLLEAYLDQCITKDIYDKKHQEYADKLQVLNIELSEYTKADHDYQTTIATVLSVARRAKTIFEKSSEVAGKRAFLNYILQNPTVNEKTLGFTLRSPFNLVLKLADCPNLLPGRDSNPRPSR</sequence>
<dbReference type="InterPro" id="IPR025827">
    <property type="entry name" value="Zn_ribbon_recom_dom"/>
</dbReference>
<evidence type="ECO:0000259" key="3">
    <source>
        <dbReference type="PROSITE" id="PS51736"/>
    </source>
</evidence>
<proteinExistence type="predicted"/>
<reference evidence="5 6" key="1">
    <citation type="journal article" date="2015" name="Nature">
        <title>rRNA introns, odd ribosomes, and small enigmatic genomes across a large radiation of phyla.</title>
        <authorList>
            <person name="Brown C.T."/>
            <person name="Hug L.A."/>
            <person name="Thomas B.C."/>
            <person name="Sharon I."/>
            <person name="Castelle C.J."/>
            <person name="Singh A."/>
            <person name="Wilkins M.J."/>
            <person name="Williams K.H."/>
            <person name="Banfield J.F."/>
        </authorList>
    </citation>
    <scope>NUCLEOTIDE SEQUENCE [LARGE SCALE GENOMIC DNA]</scope>
</reference>
<dbReference type="SUPFAM" id="SSF53041">
    <property type="entry name" value="Resolvase-like"/>
    <property type="match status" value="1"/>
</dbReference>
<feature type="domain" description="Recombinase" evidence="4">
    <location>
        <begin position="161"/>
        <end position="275"/>
    </location>
</feature>
<dbReference type="Pfam" id="PF00239">
    <property type="entry name" value="Resolvase"/>
    <property type="match status" value="1"/>
</dbReference>
<name>A0A0G1U8U4_9BACT</name>
<dbReference type="InterPro" id="IPR006119">
    <property type="entry name" value="Resolv_N"/>
</dbReference>
<dbReference type="AlphaFoldDB" id="A0A0G1U8U4"/>
<evidence type="ECO:0000259" key="4">
    <source>
        <dbReference type="PROSITE" id="PS51737"/>
    </source>
</evidence>
<dbReference type="SMART" id="SM00857">
    <property type="entry name" value="Resolvase"/>
    <property type="match status" value="1"/>
</dbReference>
<feature type="domain" description="Resolvase/invertase-type recombinase catalytic" evidence="3">
    <location>
        <begin position="2"/>
        <end position="154"/>
    </location>
</feature>
<dbReference type="GO" id="GO:0003677">
    <property type="term" value="F:DNA binding"/>
    <property type="evidence" value="ECO:0007669"/>
    <property type="project" value="UniProtKB-KW"/>
</dbReference>
<evidence type="ECO:0000313" key="6">
    <source>
        <dbReference type="Proteomes" id="UP000033882"/>
    </source>
</evidence>
<evidence type="ECO:0000313" key="5">
    <source>
        <dbReference type="EMBL" id="KKU90552.1"/>
    </source>
</evidence>
<dbReference type="InterPro" id="IPR038109">
    <property type="entry name" value="DNA_bind_recomb_sf"/>
</dbReference>
<dbReference type="PANTHER" id="PTHR30461:SF2">
    <property type="entry name" value="SERINE RECOMBINASE PINE-RELATED"/>
    <property type="match status" value="1"/>
</dbReference>
<dbReference type="PROSITE" id="PS51737">
    <property type="entry name" value="RECOMBINASE_DNA_BIND"/>
    <property type="match status" value="1"/>
</dbReference>
<dbReference type="PROSITE" id="PS51736">
    <property type="entry name" value="RECOMBINASES_3"/>
    <property type="match status" value="1"/>
</dbReference>
<comment type="caution">
    <text evidence="5">The sequence shown here is derived from an EMBL/GenBank/DDBJ whole genome shotgun (WGS) entry which is preliminary data.</text>
</comment>
<dbReference type="CDD" id="cd00338">
    <property type="entry name" value="Ser_Recombinase"/>
    <property type="match status" value="1"/>
</dbReference>
<dbReference type="Gene3D" id="3.40.50.1390">
    <property type="entry name" value="Resolvase, N-terminal catalytic domain"/>
    <property type="match status" value="1"/>
</dbReference>
<protein>
    <submittedName>
        <fullName evidence="5">Cassette chromosome recombinase B</fullName>
    </submittedName>
</protein>
<keyword evidence="1" id="KW-0238">DNA-binding</keyword>
<dbReference type="Pfam" id="PF07508">
    <property type="entry name" value="Recombinase"/>
    <property type="match status" value="1"/>
</dbReference>
<dbReference type="InterPro" id="IPR011109">
    <property type="entry name" value="DNA_bind_recombinase_dom"/>
</dbReference>
<dbReference type="PANTHER" id="PTHR30461">
    <property type="entry name" value="DNA-INVERTASE FROM LAMBDOID PROPHAGE"/>
    <property type="match status" value="1"/>
</dbReference>
<accession>A0A0G1U8U4</accession>
<dbReference type="Pfam" id="PF13408">
    <property type="entry name" value="Zn_ribbon_recom"/>
    <property type="match status" value="1"/>
</dbReference>
<dbReference type="InterPro" id="IPR036162">
    <property type="entry name" value="Resolvase-like_N_sf"/>
</dbReference>
<dbReference type="InterPro" id="IPR050639">
    <property type="entry name" value="SSR_resolvase"/>
</dbReference>
<dbReference type="EMBL" id="LCPB01000001">
    <property type="protein sequence ID" value="KKU90552.1"/>
    <property type="molecule type" value="Genomic_DNA"/>
</dbReference>